<dbReference type="EMBL" id="JAYMYR010000003">
    <property type="protein sequence ID" value="KAK7372870.1"/>
    <property type="molecule type" value="Genomic_DNA"/>
</dbReference>
<organism evidence="1 2">
    <name type="scientific">Phaseolus coccineus</name>
    <name type="common">Scarlet runner bean</name>
    <name type="synonym">Phaseolus multiflorus</name>
    <dbReference type="NCBI Taxonomy" id="3886"/>
    <lineage>
        <taxon>Eukaryota</taxon>
        <taxon>Viridiplantae</taxon>
        <taxon>Streptophyta</taxon>
        <taxon>Embryophyta</taxon>
        <taxon>Tracheophyta</taxon>
        <taxon>Spermatophyta</taxon>
        <taxon>Magnoliopsida</taxon>
        <taxon>eudicotyledons</taxon>
        <taxon>Gunneridae</taxon>
        <taxon>Pentapetalae</taxon>
        <taxon>rosids</taxon>
        <taxon>fabids</taxon>
        <taxon>Fabales</taxon>
        <taxon>Fabaceae</taxon>
        <taxon>Papilionoideae</taxon>
        <taxon>50 kb inversion clade</taxon>
        <taxon>NPAAA clade</taxon>
        <taxon>indigoferoid/millettioid clade</taxon>
        <taxon>Phaseoleae</taxon>
        <taxon>Phaseolus</taxon>
    </lineage>
</organism>
<gene>
    <name evidence="1" type="ORF">VNO80_06259</name>
</gene>
<evidence type="ECO:0000313" key="2">
    <source>
        <dbReference type="Proteomes" id="UP001374584"/>
    </source>
</evidence>
<sequence>MNATCRNLFRYSFSANSHFPFYPPSPRLSQLLRSVQRIYEEFILISQPPPRSLSEQLLIPVTTENSKST</sequence>
<keyword evidence="2" id="KW-1185">Reference proteome</keyword>
<name>A0AAN9NGK2_PHACN</name>
<comment type="caution">
    <text evidence="1">The sequence shown here is derived from an EMBL/GenBank/DDBJ whole genome shotgun (WGS) entry which is preliminary data.</text>
</comment>
<dbReference type="Proteomes" id="UP001374584">
    <property type="component" value="Unassembled WGS sequence"/>
</dbReference>
<evidence type="ECO:0000313" key="1">
    <source>
        <dbReference type="EMBL" id="KAK7372870.1"/>
    </source>
</evidence>
<dbReference type="AlphaFoldDB" id="A0AAN9NGK2"/>
<accession>A0AAN9NGK2</accession>
<reference evidence="1 2" key="1">
    <citation type="submission" date="2024-01" db="EMBL/GenBank/DDBJ databases">
        <title>The genomes of 5 underutilized Papilionoideae crops provide insights into root nodulation and disease resistanc.</title>
        <authorList>
            <person name="Jiang F."/>
        </authorList>
    </citation>
    <scope>NUCLEOTIDE SEQUENCE [LARGE SCALE GENOMIC DNA]</scope>
    <source>
        <strain evidence="1">JINMINGXINNONG_FW02</strain>
        <tissue evidence="1">Leaves</tissue>
    </source>
</reference>
<protein>
    <submittedName>
        <fullName evidence="1">Uncharacterized protein</fullName>
    </submittedName>
</protein>
<proteinExistence type="predicted"/>